<reference evidence="7 8" key="1">
    <citation type="submission" date="2015-09" db="EMBL/GenBank/DDBJ databases">
        <authorList>
            <consortium name="Swine Surveillance"/>
        </authorList>
    </citation>
    <scope>NUCLEOTIDE SEQUENCE [LARGE SCALE GENOMIC DNA]</scope>
    <source>
        <strain evidence="7 8">CECT 4292</strain>
    </source>
</reference>
<dbReference type="Pfam" id="PF04542">
    <property type="entry name" value="Sigma70_r2"/>
    <property type="match status" value="1"/>
</dbReference>
<accession>A0A0P1EDV8</accession>
<dbReference type="PANTHER" id="PTHR43133:SF62">
    <property type="entry name" value="RNA POLYMERASE SIGMA FACTOR SIGZ"/>
    <property type="match status" value="1"/>
</dbReference>
<dbReference type="NCBIfam" id="TIGR02937">
    <property type="entry name" value="sigma70-ECF"/>
    <property type="match status" value="1"/>
</dbReference>
<dbReference type="EMBL" id="CYPU01000023">
    <property type="protein sequence ID" value="CUH47419.1"/>
    <property type="molecule type" value="Genomic_DNA"/>
</dbReference>
<dbReference type="Gene3D" id="1.10.1740.10">
    <property type="match status" value="1"/>
</dbReference>
<dbReference type="PANTHER" id="PTHR43133">
    <property type="entry name" value="RNA POLYMERASE ECF-TYPE SIGMA FACTO"/>
    <property type="match status" value="1"/>
</dbReference>
<dbReference type="NCBIfam" id="TIGR02959">
    <property type="entry name" value="SigZ"/>
    <property type="match status" value="1"/>
</dbReference>
<dbReference type="InterPro" id="IPR013324">
    <property type="entry name" value="RNA_pol_sigma_r3/r4-like"/>
</dbReference>
<evidence type="ECO:0000256" key="2">
    <source>
        <dbReference type="ARBA" id="ARBA00023015"/>
    </source>
</evidence>
<feature type="domain" description="RNA polymerase sigma-70 region 2" evidence="6">
    <location>
        <begin position="9"/>
        <end position="73"/>
    </location>
</feature>
<dbReference type="InterPro" id="IPR036388">
    <property type="entry name" value="WH-like_DNA-bd_sf"/>
</dbReference>
<keyword evidence="2" id="KW-0805">Transcription regulation</keyword>
<proteinExistence type="inferred from homology"/>
<dbReference type="RefSeq" id="WP_058277093.1">
    <property type="nucleotide sequence ID" value="NZ_CYPU01000023.1"/>
</dbReference>
<dbReference type="GO" id="GO:0006352">
    <property type="term" value="P:DNA-templated transcription initiation"/>
    <property type="evidence" value="ECO:0007669"/>
    <property type="project" value="InterPro"/>
</dbReference>
<dbReference type="InterPro" id="IPR013325">
    <property type="entry name" value="RNA_pol_sigma_r2"/>
</dbReference>
<comment type="similarity">
    <text evidence="1">Belongs to the sigma-70 factor family. ECF subfamily.</text>
</comment>
<evidence type="ECO:0000256" key="3">
    <source>
        <dbReference type="ARBA" id="ARBA00023082"/>
    </source>
</evidence>
<keyword evidence="4" id="KW-0804">Transcription</keyword>
<dbReference type="InterPro" id="IPR039425">
    <property type="entry name" value="RNA_pol_sigma-70-like"/>
</dbReference>
<keyword evidence="3" id="KW-0731">Sigma factor</keyword>
<evidence type="ECO:0000259" key="6">
    <source>
        <dbReference type="Pfam" id="PF04542"/>
    </source>
</evidence>
<dbReference type="GeneID" id="55492835"/>
<dbReference type="Proteomes" id="UP000050783">
    <property type="component" value="Unassembled WGS sequence"/>
</dbReference>
<evidence type="ECO:0000313" key="7">
    <source>
        <dbReference type="EMBL" id="CUH47419.1"/>
    </source>
</evidence>
<organism evidence="7 8">
    <name type="scientific">Ruegeria atlantica</name>
    <dbReference type="NCBI Taxonomy" id="81569"/>
    <lineage>
        <taxon>Bacteria</taxon>
        <taxon>Pseudomonadati</taxon>
        <taxon>Pseudomonadota</taxon>
        <taxon>Alphaproteobacteria</taxon>
        <taxon>Rhodobacterales</taxon>
        <taxon>Roseobacteraceae</taxon>
        <taxon>Ruegeria</taxon>
    </lineage>
</organism>
<dbReference type="GO" id="GO:0016987">
    <property type="term" value="F:sigma factor activity"/>
    <property type="evidence" value="ECO:0007669"/>
    <property type="project" value="UniProtKB-KW"/>
</dbReference>
<dbReference type="SUPFAM" id="SSF88659">
    <property type="entry name" value="Sigma3 and sigma4 domains of RNA polymerase sigma factors"/>
    <property type="match status" value="1"/>
</dbReference>
<name>A0A0P1EDV8_9RHOB</name>
<sequence length="179" mass="20696">MRIEDIWPKYRARLKAFLHSRVSNTADVEDLLQEISVKVFTGLPNLKDPAKLQPWLFQTADRTIIDYYRKSGRVEAHPDDLWYHRDDPETRQDLEGCVEPFIRGLPQETSDMLMEIDINGMSQQDYAQAQGLAYSTLKSRVQKGRAELRKAFEDCCNISMDVRGNIADVKKKPKSCKKC</sequence>
<protein>
    <recommendedName>
        <fullName evidence="5">RNA polymerase sigma factor SigZ</fullName>
    </recommendedName>
</protein>
<dbReference type="SUPFAM" id="SSF88946">
    <property type="entry name" value="Sigma2 domain of RNA polymerase sigma factors"/>
    <property type="match status" value="1"/>
</dbReference>
<dbReference type="NCBIfam" id="NF007215">
    <property type="entry name" value="PRK09637.1"/>
    <property type="match status" value="1"/>
</dbReference>
<evidence type="ECO:0000256" key="5">
    <source>
        <dbReference type="NCBIfam" id="TIGR02959"/>
    </source>
</evidence>
<evidence type="ECO:0000256" key="4">
    <source>
        <dbReference type="ARBA" id="ARBA00023163"/>
    </source>
</evidence>
<evidence type="ECO:0000256" key="1">
    <source>
        <dbReference type="ARBA" id="ARBA00010641"/>
    </source>
</evidence>
<dbReference type="AlphaFoldDB" id="A0A0P1EDV8"/>
<dbReference type="InterPro" id="IPR007627">
    <property type="entry name" value="RNA_pol_sigma70_r2"/>
</dbReference>
<evidence type="ECO:0000313" key="8">
    <source>
        <dbReference type="Proteomes" id="UP000050783"/>
    </source>
</evidence>
<dbReference type="Gene3D" id="1.10.10.10">
    <property type="entry name" value="Winged helix-like DNA-binding domain superfamily/Winged helix DNA-binding domain"/>
    <property type="match status" value="1"/>
</dbReference>
<dbReference type="InterPro" id="IPR014304">
    <property type="entry name" value="RNA_pol_sigma-Z"/>
</dbReference>
<gene>
    <name evidence="7" type="primary">sigM_2</name>
    <name evidence="7" type="ORF">RUA4292_01589</name>
</gene>
<dbReference type="InterPro" id="IPR014284">
    <property type="entry name" value="RNA_pol_sigma-70_dom"/>
</dbReference>
<dbReference type="OrthoDB" id="9803470at2"/>